<feature type="transmembrane region" description="Helical" evidence="12">
    <location>
        <begin position="21"/>
        <end position="40"/>
    </location>
</feature>
<dbReference type="Proteomes" id="UP000000647">
    <property type="component" value="Chromosome"/>
</dbReference>
<evidence type="ECO:0000256" key="3">
    <source>
        <dbReference type="ARBA" id="ARBA00014962"/>
    </source>
</evidence>
<evidence type="ECO:0000256" key="6">
    <source>
        <dbReference type="ARBA" id="ARBA00022692"/>
    </source>
</evidence>
<feature type="region of interest" description="Disordered" evidence="11">
    <location>
        <begin position="104"/>
        <end position="123"/>
    </location>
</feature>
<comment type="subcellular location">
    <subcellularLocation>
        <location evidence="1">Cell membrane</location>
        <topology evidence="1">Single-pass membrane protein</topology>
    </subcellularLocation>
</comment>
<keyword evidence="5" id="KW-1003">Cell membrane</keyword>
<evidence type="ECO:0000256" key="8">
    <source>
        <dbReference type="ARBA" id="ARBA00022989"/>
    </source>
</evidence>
<evidence type="ECO:0000256" key="12">
    <source>
        <dbReference type="SAM" id="Phobius"/>
    </source>
</evidence>
<evidence type="ECO:0000313" key="13">
    <source>
        <dbReference type="EMBL" id="ABM62462.1"/>
    </source>
</evidence>
<dbReference type="PRINTS" id="PR01853">
    <property type="entry name" value="YAJCTRNLCASE"/>
</dbReference>
<evidence type="ECO:0000256" key="5">
    <source>
        <dbReference type="ARBA" id="ARBA00022475"/>
    </source>
</evidence>
<evidence type="ECO:0000256" key="7">
    <source>
        <dbReference type="ARBA" id="ARBA00022927"/>
    </source>
</evidence>
<evidence type="ECO:0000256" key="11">
    <source>
        <dbReference type="SAM" id="MobiDB-lite"/>
    </source>
</evidence>
<evidence type="ECO:0000256" key="10">
    <source>
        <dbReference type="ARBA" id="ARBA00023136"/>
    </source>
</evidence>
<dbReference type="AlphaFoldDB" id="A1WXQ0"/>
<dbReference type="RefSeq" id="WP_011814484.1">
    <property type="nucleotide sequence ID" value="NC_008789.1"/>
</dbReference>
<proteinExistence type="inferred from homology"/>
<keyword evidence="10 12" id="KW-0472">Membrane</keyword>
<dbReference type="GO" id="GO:0015031">
    <property type="term" value="P:protein transport"/>
    <property type="evidence" value="ECO:0007669"/>
    <property type="project" value="UniProtKB-KW"/>
</dbReference>
<evidence type="ECO:0000256" key="4">
    <source>
        <dbReference type="ARBA" id="ARBA00022448"/>
    </source>
</evidence>
<dbReference type="KEGG" id="hha:Hhal_1698"/>
<keyword evidence="6 12" id="KW-0812">Transmembrane</keyword>
<organism evidence="13 14">
    <name type="scientific">Halorhodospira halophila (strain DSM 244 / SL1)</name>
    <name type="common">Ectothiorhodospira halophila (strain DSM 244 / SL1)</name>
    <dbReference type="NCBI Taxonomy" id="349124"/>
    <lineage>
        <taxon>Bacteria</taxon>
        <taxon>Pseudomonadati</taxon>
        <taxon>Pseudomonadota</taxon>
        <taxon>Gammaproteobacteria</taxon>
        <taxon>Chromatiales</taxon>
        <taxon>Ectothiorhodospiraceae</taxon>
        <taxon>Halorhodospira</taxon>
    </lineage>
</organism>
<dbReference type="PANTHER" id="PTHR33909:SF1">
    <property type="entry name" value="SEC TRANSLOCON ACCESSORY COMPLEX SUBUNIT YAJC"/>
    <property type="match status" value="1"/>
</dbReference>
<protein>
    <recommendedName>
        <fullName evidence="3">Sec translocon accessory complex subunit YajC</fullName>
    </recommendedName>
</protein>
<reference evidence="13 14" key="2">
    <citation type="journal article" date="2013" name="Stand. Genomic Sci.">
        <title>Complete genome sequence of Halorhodospira halophila SL1.</title>
        <authorList>
            <person name="Challacombe J.F."/>
            <person name="Majid S."/>
            <person name="Deole R."/>
            <person name="Brettin T.S."/>
            <person name="Bruce D."/>
            <person name="Delano S.F."/>
            <person name="Detter J.C."/>
            <person name="Gleasner C.D."/>
            <person name="Han C.S."/>
            <person name="Misra M."/>
            <person name="Reitenga K.G."/>
            <person name="Mikhailova N."/>
            <person name="Woyke T."/>
            <person name="Pitluck S."/>
            <person name="Nolan M."/>
            <person name="Land M.L."/>
            <person name="Saunders E."/>
            <person name="Tapia R."/>
            <person name="Lapidus A."/>
            <person name="Ivanova N."/>
            <person name="Hoff W.D."/>
        </authorList>
    </citation>
    <scope>NUCLEOTIDE SEQUENCE [LARGE SCALE GENOMIC DNA]</scope>
    <source>
        <strain evidence="14">DSM 244 / SL1</strain>
    </source>
</reference>
<keyword evidence="9" id="KW-0811">Translocation</keyword>
<accession>A1WXQ0</accession>
<keyword evidence="8 12" id="KW-1133">Transmembrane helix</keyword>
<dbReference type="PANTHER" id="PTHR33909">
    <property type="entry name" value="SEC TRANSLOCON ACCESSORY COMPLEX SUBUNIT YAJC"/>
    <property type="match status" value="1"/>
</dbReference>
<dbReference type="SMART" id="SM01323">
    <property type="entry name" value="YajC"/>
    <property type="match status" value="1"/>
</dbReference>
<keyword evidence="14" id="KW-1185">Reference proteome</keyword>
<evidence type="ECO:0000256" key="9">
    <source>
        <dbReference type="ARBA" id="ARBA00023010"/>
    </source>
</evidence>
<keyword evidence="7" id="KW-0653">Protein transport</keyword>
<dbReference type="GO" id="GO:0005886">
    <property type="term" value="C:plasma membrane"/>
    <property type="evidence" value="ECO:0007669"/>
    <property type="project" value="UniProtKB-SubCell"/>
</dbReference>
<dbReference type="HOGENOM" id="CLU_116157_2_1_6"/>
<dbReference type="eggNOG" id="COG1862">
    <property type="taxonomic scope" value="Bacteria"/>
</dbReference>
<dbReference type="NCBIfam" id="TIGR00739">
    <property type="entry name" value="yajC"/>
    <property type="match status" value="1"/>
</dbReference>
<dbReference type="InterPro" id="IPR003849">
    <property type="entry name" value="Preprotein_translocase_YajC"/>
</dbReference>
<name>A1WXQ0_HALHL</name>
<evidence type="ECO:0000256" key="2">
    <source>
        <dbReference type="ARBA" id="ARBA00006742"/>
    </source>
</evidence>
<dbReference type="STRING" id="349124.Hhal_1698"/>
<comment type="similarity">
    <text evidence="2">Belongs to the YajC family.</text>
</comment>
<evidence type="ECO:0000256" key="1">
    <source>
        <dbReference type="ARBA" id="ARBA00004162"/>
    </source>
</evidence>
<gene>
    <name evidence="13" type="ordered locus">Hhal_1698</name>
</gene>
<sequence>MLMDFFISPAHAQQAGGGGDMLFFLIFTVLLVAVFYFLLIRPQRQRMKQHQQMVEGLAEGDEVVTSGGELGRITRLGEQFVRVEVAKGVEWSVKRDMIGHVLPKGTLDEARGGKGHAPTESTE</sequence>
<keyword evidence="4" id="KW-0813">Transport</keyword>
<dbReference type="EMBL" id="CP000544">
    <property type="protein sequence ID" value="ABM62462.1"/>
    <property type="molecule type" value="Genomic_DNA"/>
</dbReference>
<dbReference type="Pfam" id="PF02699">
    <property type="entry name" value="YajC"/>
    <property type="match status" value="1"/>
</dbReference>
<reference evidence="14" key="1">
    <citation type="submission" date="2006-12" db="EMBL/GenBank/DDBJ databases">
        <title>Complete sequence of Halorhodospira halophila SL1.</title>
        <authorList>
            <consortium name="US DOE Joint Genome Institute"/>
            <person name="Copeland A."/>
            <person name="Lucas S."/>
            <person name="Lapidus A."/>
            <person name="Barry K."/>
            <person name="Detter J.C."/>
            <person name="Glavina del Rio T."/>
            <person name="Hammon N."/>
            <person name="Israni S."/>
            <person name="Dalin E."/>
            <person name="Tice H."/>
            <person name="Pitluck S."/>
            <person name="Saunders E."/>
            <person name="Brettin T."/>
            <person name="Bruce D."/>
            <person name="Han C."/>
            <person name="Tapia R."/>
            <person name="Schmutz J."/>
            <person name="Larimer F."/>
            <person name="Land M."/>
            <person name="Hauser L."/>
            <person name="Kyrpides N."/>
            <person name="Mikhailova N."/>
            <person name="Hoff W."/>
            <person name="Richardson P."/>
        </authorList>
    </citation>
    <scope>NUCLEOTIDE SEQUENCE [LARGE SCALE GENOMIC DNA]</scope>
    <source>
        <strain evidence="14">DSM 244 / SL1</strain>
    </source>
</reference>
<evidence type="ECO:0000313" key="14">
    <source>
        <dbReference type="Proteomes" id="UP000000647"/>
    </source>
</evidence>